<dbReference type="EMBL" id="KN837475">
    <property type="protein sequence ID" value="KIJ24584.1"/>
    <property type="molecule type" value="Genomic_DNA"/>
</dbReference>
<dbReference type="PANTHER" id="PTHR21090">
    <property type="entry name" value="AROM/DEHYDROQUINATE SYNTHASE"/>
    <property type="match status" value="1"/>
</dbReference>
<dbReference type="GO" id="GO:0009423">
    <property type="term" value="P:chorismate biosynthetic process"/>
    <property type="evidence" value="ECO:0007669"/>
    <property type="project" value="TreeGrafter"/>
</dbReference>
<organism evidence="1 2">
    <name type="scientific">Sphaerobolus stellatus (strain SS14)</name>
    <dbReference type="NCBI Taxonomy" id="990650"/>
    <lineage>
        <taxon>Eukaryota</taxon>
        <taxon>Fungi</taxon>
        <taxon>Dikarya</taxon>
        <taxon>Basidiomycota</taxon>
        <taxon>Agaricomycotina</taxon>
        <taxon>Agaricomycetes</taxon>
        <taxon>Phallomycetidae</taxon>
        <taxon>Geastrales</taxon>
        <taxon>Sphaerobolaceae</taxon>
        <taxon>Sphaerobolus</taxon>
    </lineage>
</organism>
<dbReference type="HOGENOM" id="CLU_2795604_0_0_1"/>
<dbReference type="InterPro" id="IPR036968">
    <property type="entry name" value="Enolpyruvate_Tfrase_sf"/>
</dbReference>
<evidence type="ECO:0000313" key="2">
    <source>
        <dbReference type="Proteomes" id="UP000054279"/>
    </source>
</evidence>
<gene>
    <name evidence="1" type="ORF">M422DRAFT_39124</name>
</gene>
<keyword evidence="2" id="KW-1185">Reference proteome</keyword>
<dbReference type="Gene3D" id="3.65.10.10">
    <property type="entry name" value="Enolpyruvate transferase domain"/>
    <property type="match status" value="1"/>
</dbReference>
<proteinExistence type="predicted"/>
<dbReference type="AlphaFoldDB" id="A0A0C9TRS1"/>
<name>A0A0C9TRS1_SPHS4</name>
<protein>
    <submittedName>
        <fullName evidence="1">Uncharacterized protein</fullName>
    </submittedName>
</protein>
<accession>A0A0C9TRS1</accession>
<dbReference type="Proteomes" id="UP000054279">
    <property type="component" value="Unassembled WGS sequence"/>
</dbReference>
<reference evidence="1 2" key="1">
    <citation type="submission" date="2014-06" db="EMBL/GenBank/DDBJ databases">
        <title>Evolutionary Origins and Diversification of the Mycorrhizal Mutualists.</title>
        <authorList>
            <consortium name="DOE Joint Genome Institute"/>
            <consortium name="Mycorrhizal Genomics Consortium"/>
            <person name="Kohler A."/>
            <person name="Kuo A."/>
            <person name="Nagy L.G."/>
            <person name="Floudas D."/>
            <person name="Copeland A."/>
            <person name="Barry K.W."/>
            <person name="Cichocki N."/>
            <person name="Veneault-Fourrey C."/>
            <person name="LaButti K."/>
            <person name="Lindquist E.A."/>
            <person name="Lipzen A."/>
            <person name="Lundell T."/>
            <person name="Morin E."/>
            <person name="Murat C."/>
            <person name="Riley R."/>
            <person name="Ohm R."/>
            <person name="Sun H."/>
            <person name="Tunlid A."/>
            <person name="Henrissat B."/>
            <person name="Grigoriev I.V."/>
            <person name="Hibbett D.S."/>
            <person name="Martin F."/>
        </authorList>
    </citation>
    <scope>NUCLEOTIDE SEQUENCE [LARGE SCALE GENOMIC DNA]</scope>
    <source>
        <strain evidence="1 2">SS14</strain>
    </source>
</reference>
<dbReference type="GO" id="GO:0003866">
    <property type="term" value="F:3-phosphoshikimate 1-carboxyvinyltransferase activity"/>
    <property type="evidence" value="ECO:0007669"/>
    <property type="project" value="TreeGrafter"/>
</dbReference>
<sequence length="68" mass="7319">MAALSDLERAKSLWEDNGETLVVEGGRGALEIPESGKEIYLGNADTMARFLTTVCALAKPKSSKQRPP</sequence>
<evidence type="ECO:0000313" key="1">
    <source>
        <dbReference type="EMBL" id="KIJ24584.1"/>
    </source>
</evidence>
<dbReference type="PANTHER" id="PTHR21090:SF5">
    <property type="entry name" value="PENTAFUNCTIONAL AROM POLYPEPTIDE"/>
    <property type="match status" value="1"/>
</dbReference>